<evidence type="ECO:0000313" key="5">
    <source>
        <dbReference type="RefSeq" id="XP_027575636.2"/>
    </source>
</evidence>
<reference evidence="5" key="1">
    <citation type="submission" date="2025-08" db="UniProtKB">
        <authorList>
            <consortium name="RefSeq"/>
        </authorList>
    </citation>
    <scope>IDENTIFICATION</scope>
    <source>
        <tissue evidence="5">Muscle</tissue>
    </source>
</reference>
<feature type="region of interest" description="Disordered" evidence="3">
    <location>
        <begin position="82"/>
        <end position="112"/>
    </location>
</feature>
<feature type="compositionally biased region" description="Polar residues" evidence="3">
    <location>
        <begin position="82"/>
        <end position="104"/>
    </location>
</feature>
<feature type="coiled-coil region" evidence="2">
    <location>
        <begin position="198"/>
        <end position="228"/>
    </location>
</feature>
<dbReference type="AlphaFoldDB" id="A0A6J2GJT3"/>
<dbReference type="CTD" id="220388"/>
<dbReference type="Proteomes" id="UP000504627">
    <property type="component" value="Unplaced"/>
</dbReference>
<proteinExistence type="predicted"/>
<evidence type="ECO:0000313" key="4">
    <source>
        <dbReference type="Proteomes" id="UP000504627"/>
    </source>
</evidence>
<dbReference type="GeneID" id="113987279"/>
<feature type="coiled-coil region" evidence="2">
    <location>
        <begin position="283"/>
        <end position="461"/>
    </location>
</feature>
<evidence type="ECO:0000256" key="1">
    <source>
        <dbReference type="ARBA" id="ARBA00023054"/>
    </source>
</evidence>
<keyword evidence="4" id="KW-1185">Reference proteome</keyword>
<gene>
    <name evidence="5" type="primary">CCDC89</name>
</gene>
<dbReference type="PANTHER" id="PTHR34768:SF2">
    <property type="entry name" value="COILED-COIL DOMAIN CONTAINING 89"/>
    <property type="match status" value="1"/>
</dbReference>
<name>A0A6J2GJT3_9PASS</name>
<dbReference type="RefSeq" id="XP_027575636.2">
    <property type="nucleotide sequence ID" value="XM_027719835.2"/>
</dbReference>
<dbReference type="InterPro" id="IPR043450">
    <property type="entry name" value="CCDC89-like"/>
</dbReference>
<accession>A0A6J2GJT3</accession>
<protein>
    <submittedName>
        <fullName evidence="5">Coiled-coil domain-containing protein 89 isoform X1</fullName>
    </submittedName>
</protein>
<dbReference type="InParanoid" id="A0A6J2GJT3"/>
<dbReference type="PANTHER" id="PTHR34768">
    <property type="entry name" value="COILED-COIL DOMAIN-CONTAINING PROTEIN 89"/>
    <property type="match status" value="1"/>
</dbReference>
<organism evidence="4 5">
    <name type="scientific">Pipra filicauda</name>
    <name type="common">Wire-tailed manakin</name>
    <dbReference type="NCBI Taxonomy" id="649802"/>
    <lineage>
        <taxon>Eukaryota</taxon>
        <taxon>Metazoa</taxon>
        <taxon>Chordata</taxon>
        <taxon>Craniata</taxon>
        <taxon>Vertebrata</taxon>
        <taxon>Euteleostomi</taxon>
        <taxon>Archelosauria</taxon>
        <taxon>Archosauria</taxon>
        <taxon>Dinosauria</taxon>
        <taxon>Saurischia</taxon>
        <taxon>Theropoda</taxon>
        <taxon>Coelurosauria</taxon>
        <taxon>Aves</taxon>
        <taxon>Neognathae</taxon>
        <taxon>Neoaves</taxon>
        <taxon>Telluraves</taxon>
        <taxon>Australaves</taxon>
        <taxon>Passeriformes</taxon>
        <taxon>Pipridae</taxon>
        <taxon>Pipra</taxon>
    </lineage>
</organism>
<evidence type="ECO:0000256" key="3">
    <source>
        <dbReference type="SAM" id="MobiDB-lite"/>
    </source>
</evidence>
<sequence>MTYSFTGLKAEIEDFSKLVEVLFPFPNLCGFESISNVCLLRNTASSFSHPGGAGPVPTRPYEVMSSGVTEFSVSPPWRQNLTAGGLTNRQGKENTWIQGSNSSGRVRDSGDRAGVRTDGHYYTALKLYLLHRGSVAQDERGAGMANSTGDLETGKDMDDLTKGLEELCDISKERREKALLLLHLEQQHHLMSMLTKKADDTQKLCRALEQLNMELEKLRTEAALKIKTQTLQIQHLEGRFMDPANNHEKMIQFKNEHRKQHMQLWEENKHLRQEKEVLFSQAVREKEAEVLRLAAQARKLSQQLYSLQEKHTYESCRAQEREKELLEAQSHQAGAYTREMDSLKKQLQLLQERHQQAVARAEQAESQQRAQSTELWAELERAHKEKEQLLNLARERGKALQDKEREIQQLGEKLEVAEEAMLRAGRCYEKEAAAVDKDLKVQQLQGQLESSKQAYNELSLRIDAYRKHSMDLLTKERTLNVKLCHFVA</sequence>
<evidence type="ECO:0000256" key="2">
    <source>
        <dbReference type="SAM" id="Coils"/>
    </source>
</evidence>
<keyword evidence="1 2" id="KW-0175">Coiled coil</keyword>